<proteinExistence type="predicted"/>
<keyword evidence="2" id="KW-1185">Reference proteome</keyword>
<protein>
    <submittedName>
        <fullName evidence="1">Uncharacterized protein</fullName>
    </submittedName>
</protein>
<sequence length="145" mass="14401">MAWSQVVGSVADGTAHDIPRIAEGDASGGLGGARDIAAAGRVHGLATARGATGLVIVREQEVPRGGSNGDRGVAVQLALRPAGGTLGSPATVEALSDAQLLDRSNAFGSAAVGALPDGRFTVAWTRATVSGGKLRTATLFSDSKP</sequence>
<organism evidence="1 2">
    <name type="scientific">Patulibacter medicamentivorans</name>
    <dbReference type="NCBI Taxonomy" id="1097667"/>
    <lineage>
        <taxon>Bacteria</taxon>
        <taxon>Bacillati</taxon>
        <taxon>Actinomycetota</taxon>
        <taxon>Thermoleophilia</taxon>
        <taxon>Solirubrobacterales</taxon>
        <taxon>Patulibacteraceae</taxon>
        <taxon>Patulibacter</taxon>
    </lineage>
</organism>
<accession>H0E2L7</accession>
<evidence type="ECO:0000313" key="2">
    <source>
        <dbReference type="Proteomes" id="UP000005143"/>
    </source>
</evidence>
<gene>
    <name evidence="1" type="ORF">PAI11_10300</name>
</gene>
<dbReference type="Proteomes" id="UP000005143">
    <property type="component" value="Unassembled WGS sequence"/>
</dbReference>
<dbReference type="AlphaFoldDB" id="H0E2L7"/>
<name>H0E2L7_9ACTN</name>
<evidence type="ECO:0000313" key="1">
    <source>
        <dbReference type="EMBL" id="EHN12091.1"/>
    </source>
</evidence>
<dbReference type="EMBL" id="AGUD01000047">
    <property type="protein sequence ID" value="EHN12091.1"/>
    <property type="molecule type" value="Genomic_DNA"/>
</dbReference>
<comment type="caution">
    <text evidence="1">The sequence shown here is derived from an EMBL/GenBank/DDBJ whole genome shotgun (WGS) entry which is preliminary data.</text>
</comment>
<reference evidence="1 2" key="1">
    <citation type="journal article" date="2013" name="Biodegradation">
        <title>Quantitative proteomic analysis of ibuprofen-degrading Patulibacter sp. strain I11.</title>
        <authorList>
            <person name="Almeida B."/>
            <person name="Kjeldal H."/>
            <person name="Lolas I."/>
            <person name="Knudsen A.D."/>
            <person name="Carvalho G."/>
            <person name="Nielsen K.L."/>
            <person name="Barreto Crespo M.T."/>
            <person name="Stensballe A."/>
            <person name="Nielsen J.L."/>
        </authorList>
    </citation>
    <scope>NUCLEOTIDE SEQUENCE [LARGE SCALE GENOMIC DNA]</scope>
    <source>
        <strain evidence="1 2">I11</strain>
    </source>
</reference>